<dbReference type="EMBL" id="LT594498">
    <property type="protein sequence ID" value="SBT71584.1"/>
    <property type="molecule type" value="Genomic_DNA"/>
</dbReference>
<reference evidence="7 8" key="1">
    <citation type="submission" date="2016-06" db="EMBL/GenBank/DDBJ databases">
        <authorList>
            <consortium name="Pathogen Informatics"/>
        </authorList>
    </citation>
    <scope>NUCLEOTIDE SEQUENCE [LARGE SCALE GENOMIC DNA]</scope>
    <source>
        <strain evidence="7">PmlGA01</strain>
    </source>
</reference>
<feature type="domain" description="Sugar phosphate transporter" evidence="6">
    <location>
        <begin position="22"/>
        <end position="121"/>
    </location>
</feature>
<feature type="transmembrane region" description="Helical" evidence="5">
    <location>
        <begin position="41"/>
        <end position="74"/>
    </location>
</feature>
<evidence type="ECO:0000313" key="7">
    <source>
        <dbReference type="EMBL" id="SBT71584.1"/>
    </source>
</evidence>
<dbReference type="GO" id="GO:0016020">
    <property type="term" value="C:membrane"/>
    <property type="evidence" value="ECO:0007669"/>
    <property type="project" value="UniProtKB-SubCell"/>
</dbReference>
<gene>
    <name evidence="7" type="primary">PPT</name>
    <name evidence="7" type="ORF">PMLGA01_100006100</name>
</gene>
<evidence type="ECO:0000256" key="3">
    <source>
        <dbReference type="ARBA" id="ARBA00022989"/>
    </source>
</evidence>
<dbReference type="Proteomes" id="UP000219799">
    <property type="component" value="Chromosome 10"/>
</dbReference>
<accession>A0A1C3KDC1</accession>
<dbReference type="SUPFAM" id="SSF103481">
    <property type="entry name" value="Multidrug resistance efflux transporter EmrE"/>
    <property type="match status" value="1"/>
</dbReference>
<feature type="transmembrane region" description="Helical" evidence="5">
    <location>
        <begin position="80"/>
        <end position="98"/>
    </location>
</feature>
<dbReference type="PANTHER" id="PTHR11132">
    <property type="entry name" value="SOLUTE CARRIER FAMILY 35"/>
    <property type="match status" value="1"/>
</dbReference>
<dbReference type="AlphaFoldDB" id="A0A1C3KDC1"/>
<evidence type="ECO:0000259" key="6">
    <source>
        <dbReference type="Pfam" id="PF03151"/>
    </source>
</evidence>
<name>A0A1C3KDC1_PLAMA</name>
<dbReference type="Pfam" id="PF03151">
    <property type="entry name" value="TPT"/>
    <property type="match status" value="1"/>
</dbReference>
<dbReference type="InterPro" id="IPR050186">
    <property type="entry name" value="TPT_transporter"/>
</dbReference>
<keyword evidence="7" id="KW-0670">Pyruvate</keyword>
<organism evidence="7 8">
    <name type="scientific">Plasmodium malariae</name>
    <dbReference type="NCBI Taxonomy" id="5858"/>
    <lineage>
        <taxon>Eukaryota</taxon>
        <taxon>Sar</taxon>
        <taxon>Alveolata</taxon>
        <taxon>Apicomplexa</taxon>
        <taxon>Aconoidasida</taxon>
        <taxon>Haemosporida</taxon>
        <taxon>Plasmodiidae</taxon>
        <taxon>Plasmodium</taxon>
        <taxon>Plasmodium (Plasmodium)</taxon>
    </lineage>
</organism>
<sequence>MKKISLSDRNALVKGFQKYVLFLKTYNSIIKQSIYHGYAHLLSVIAMGAGAISFVHIVKALTPLFAAFFSFFLMNNRMSIYTYSSLLPIVFGVSLASLKELSFTYKALYSTLSANVLSTMRIFNYTYNYFFFTYFENIFMLR</sequence>
<dbReference type="InterPro" id="IPR004853">
    <property type="entry name" value="Sugar_P_trans_dom"/>
</dbReference>
<keyword evidence="2 5" id="KW-0812">Transmembrane</keyword>
<protein>
    <submittedName>
        <fullName evidence="7">Phosphoenolpyruvate/phosphate translocator, putative</fullName>
    </submittedName>
</protein>
<evidence type="ECO:0000313" key="8">
    <source>
        <dbReference type="Proteomes" id="UP000219799"/>
    </source>
</evidence>
<evidence type="ECO:0000256" key="5">
    <source>
        <dbReference type="SAM" id="Phobius"/>
    </source>
</evidence>
<keyword evidence="3 5" id="KW-1133">Transmembrane helix</keyword>
<dbReference type="InterPro" id="IPR037185">
    <property type="entry name" value="EmrE-like"/>
</dbReference>
<comment type="subcellular location">
    <subcellularLocation>
        <location evidence="1">Membrane</location>
        <topology evidence="1">Multi-pass membrane protein</topology>
    </subcellularLocation>
</comment>
<proteinExistence type="predicted"/>
<dbReference type="VEuPathDB" id="PlasmoDB:PmUG01_10014400"/>
<evidence type="ECO:0000256" key="1">
    <source>
        <dbReference type="ARBA" id="ARBA00004141"/>
    </source>
</evidence>
<evidence type="ECO:0000256" key="4">
    <source>
        <dbReference type="ARBA" id="ARBA00023136"/>
    </source>
</evidence>
<keyword evidence="4 5" id="KW-0472">Membrane</keyword>
<evidence type="ECO:0000256" key="2">
    <source>
        <dbReference type="ARBA" id="ARBA00022692"/>
    </source>
</evidence>